<name>A0A368UBJ0_9STRE</name>
<sequence length="417" mass="49340">MKIDSKLSENLRNNAFTQDFEVVNPITLDNIEIDKGQLPNGFEAYLTLYFENHLGVVYKPRALEQGLLAFFAENSYNPVREYMEKAYKNWDGKERLHKIFQYWLGATDNNGLTAKIAKMFFVGAVTKVYQKHVKFDFVLDIVGGQGVGKTSFLQKIGKEWYTDAVTDFQNKDNYDIMLKSLIVNDDEMVATKKTSFAELKSFVSKVDMEYRRPYDRRSERYDKNFVICRTTNEKEYLRDKTGERRFNPILVNPELQRKHPMEMTEKQVDQIWGEAVALYKQGFDLVFDEETEKALVEYRKQFTYLDEVESQIYEYLDMLVPNNWDKMSAVQQHQYTWAYFNNAVYRDEDGKEYEGVVLQNFVATKQILKNVFDIETAKGEKITRKIKLLMDNLEDWQEKRSRVNGRQVRGYFRKNIQ</sequence>
<proteinExistence type="predicted"/>
<keyword evidence="3" id="KW-0378">Hydrolase</keyword>
<evidence type="ECO:0000259" key="2">
    <source>
        <dbReference type="Pfam" id="PF05272"/>
    </source>
</evidence>
<keyword evidence="1" id="KW-0175">Coiled coil</keyword>
<accession>A0A368UBJ0</accession>
<comment type="caution">
    <text evidence="3">The sequence shown here is derived from an EMBL/GenBank/DDBJ whole genome shotgun (WGS) entry which is preliminary data.</text>
</comment>
<dbReference type="GO" id="GO:0004386">
    <property type="term" value="F:helicase activity"/>
    <property type="evidence" value="ECO:0007669"/>
    <property type="project" value="UniProtKB-KW"/>
</dbReference>
<dbReference type="PANTHER" id="PTHR34985">
    <property type="entry name" value="SLR0554 PROTEIN"/>
    <property type="match status" value="1"/>
</dbReference>
<dbReference type="PANTHER" id="PTHR34985:SF1">
    <property type="entry name" value="SLR0554 PROTEIN"/>
    <property type="match status" value="1"/>
</dbReference>
<evidence type="ECO:0000313" key="3">
    <source>
        <dbReference type="EMBL" id="RCW16100.1"/>
    </source>
</evidence>
<dbReference type="InterPro" id="IPR007936">
    <property type="entry name" value="VapE-like_dom"/>
</dbReference>
<dbReference type="AlphaFoldDB" id="A0A368UBJ0"/>
<dbReference type="InterPro" id="IPR027417">
    <property type="entry name" value="P-loop_NTPase"/>
</dbReference>
<feature type="domain" description="Virulence-associated protein E-like" evidence="2">
    <location>
        <begin position="89"/>
        <end position="303"/>
    </location>
</feature>
<protein>
    <submittedName>
        <fullName evidence="3">Helicase</fullName>
    </submittedName>
</protein>
<dbReference type="EMBL" id="NETH01000082">
    <property type="protein sequence ID" value="RCW16100.1"/>
    <property type="molecule type" value="Genomic_DNA"/>
</dbReference>
<keyword evidence="3" id="KW-0347">Helicase</keyword>
<dbReference type="SUPFAM" id="SSF52540">
    <property type="entry name" value="P-loop containing nucleoside triphosphate hydrolases"/>
    <property type="match status" value="1"/>
</dbReference>
<keyword evidence="3" id="KW-0547">Nucleotide-binding</keyword>
<evidence type="ECO:0000313" key="4">
    <source>
        <dbReference type="Proteomes" id="UP000253215"/>
    </source>
</evidence>
<feature type="coiled-coil region" evidence="1">
    <location>
        <begin position="379"/>
        <end position="406"/>
    </location>
</feature>
<organism evidence="3 4">
    <name type="scientific">Streptococcus gallolyticus</name>
    <dbReference type="NCBI Taxonomy" id="315405"/>
    <lineage>
        <taxon>Bacteria</taxon>
        <taxon>Bacillati</taxon>
        <taxon>Bacillota</taxon>
        <taxon>Bacilli</taxon>
        <taxon>Lactobacillales</taxon>
        <taxon>Streptococcaceae</taxon>
        <taxon>Streptococcus</taxon>
    </lineage>
</organism>
<evidence type="ECO:0000256" key="1">
    <source>
        <dbReference type="SAM" id="Coils"/>
    </source>
</evidence>
<keyword evidence="3" id="KW-0067">ATP-binding</keyword>
<gene>
    <name evidence="3" type="ORF">CAC02_10495</name>
</gene>
<dbReference type="Pfam" id="PF05272">
    <property type="entry name" value="VapE-like_dom"/>
    <property type="match status" value="1"/>
</dbReference>
<reference evidence="3 4" key="1">
    <citation type="journal article" date="2018" name="Sci. Rep.">
        <title>Network-guided genomic and metagenomic analysis of the faecal microbiota of the critically endangered kakapo.</title>
        <authorList>
            <person name="Waite D.W."/>
            <person name="Dsouza M."/>
            <person name="Sekiguchi Y."/>
            <person name="Hugenholtz P."/>
            <person name="Taylor M.W."/>
        </authorList>
    </citation>
    <scope>NUCLEOTIDE SEQUENCE [LARGE SCALE GENOMIC DNA]</scope>
    <source>
        <strain evidence="3 4">BI02</strain>
    </source>
</reference>
<dbReference type="Proteomes" id="UP000253215">
    <property type="component" value="Unassembled WGS sequence"/>
</dbReference>